<organism evidence="1 2">
    <name type="scientific">Thermococcus barophilus</name>
    <dbReference type="NCBI Taxonomy" id="55802"/>
    <lineage>
        <taxon>Archaea</taxon>
        <taxon>Methanobacteriati</taxon>
        <taxon>Methanobacteriota</taxon>
        <taxon>Thermococci</taxon>
        <taxon>Thermococcales</taxon>
        <taxon>Thermococcaceae</taxon>
        <taxon>Thermococcus</taxon>
    </lineage>
</organism>
<accession>A0A0S1XE45</accession>
<dbReference type="Proteomes" id="UP000066042">
    <property type="component" value="Chromosome"/>
</dbReference>
<sequence length="108" mass="12542">MENKNINEIRFKVPYVNKLKLSKFNIIFPVGKDRNIIFNTLYNSVSLCDDELVGMLNSGKFQNIPSEILSMLISAHVLVPENLDEISLLKFRKIQLYINQKTTLDLPW</sequence>
<dbReference type="AlphaFoldDB" id="A0A0S1XE45"/>
<dbReference type="PATRIC" id="fig|55802.8.peg.2031"/>
<dbReference type="GeneID" id="32012242"/>
<dbReference type="EMBL" id="CP013050">
    <property type="protein sequence ID" value="ALM75952.1"/>
    <property type="molecule type" value="Genomic_DNA"/>
</dbReference>
<reference evidence="1 2" key="1">
    <citation type="journal article" date="2016" name="Genome Announc.">
        <title>Complete genome sequence of the hyperthermophilic and piezophilic archaeon Thermococcus barophilus Ch5, capable of growth at the expense of hydrogenogenesis from carbon monoxide and formate.</title>
        <authorList>
            <person name="Oger P."/>
            <person name="Sokolova T.G."/>
            <person name="Kozhevnikova D.A."/>
            <person name="Taranov E.A."/>
            <person name="Vannier P."/>
            <person name="Lee H.S."/>
            <person name="Kwon K.K."/>
            <person name="Kang S.G."/>
            <person name="Lee J.H."/>
            <person name="Bonch-Osmolovskaya E.A."/>
            <person name="Lebedinsky A.V."/>
        </authorList>
    </citation>
    <scope>NUCLEOTIDE SEQUENCE [LARGE SCALE GENOMIC DNA]</scope>
    <source>
        <strain evidence="2">Ch5</strain>
    </source>
</reference>
<proteinExistence type="predicted"/>
<evidence type="ECO:0000313" key="1">
    <source>
        <dbReference type="EMBL" id="ALM75952.1"/>
    </source>
</evidence>
<name>A0A0S1XE45_THEBA</name>
<dbReference type="RefSeq" id="WP_082585145.1">
    <property type="nucleotide sequence ID" value="NZ_CP013050.1"/>
</dbReference>
<gene>
    <name evidence="1" type="ORF">TBCH5v1_2049</name>
</gene>
<evidence type="ECO:0000313" key="2">
    <source>
        <dbReference type="Proteomes" id="UP000066042"/>
    </source>
</evidence>
<protein>
    <submittedName>
        <fullName evidence="1">Uncharacterized protein</fullName>
    </submittedName>
</protein>